<name>A0A163D2X7_PHYB8</name>
<dbReference type="EMBL" id="KV440995">
    <property type="protein sequence ID" value="OAD68330.1"/>
    <property type="molecule type" value="Genomic_DNA"/>
</dbReference>
<dbReference type="VEuPathDB" id="FungiDB:PHYBLDRAFT_173329"/>
<sequence>MHLLFYVIHQQNEIYKVWLFSTSFFVVRVLILESLSIPSIQFPRTLVNGISCSLEPNGNNRIMFGNLIRSDGLSIDWISYKMKPNPIASNNYKPVFIDPGGNAAIIAAEKVYNKTYGLLRYKNHEYYYMTGLTRYQADRLWQKKQNGIETIENYISSDKTVSHTTLIDYVQIIQLTWTCCMLLIAVKLLNTRFLYTKVPENTRKKKLIF</sequence>
<keyword evidence="2" id="KW-1185">Reference proteome</keyword>
<dbReference type="AlphaFoldDB" id="A0A163D2X7"/>
<dbReference type="Proteomes" id="UP000077315">
    <property type="component" value="Unassembled WGS sequence"/>
</dbReference>
<evidence type="ECO:0000313" key="2">
    <source>
        <dbReference type="Proteomes" id="UP000077315"/>
    </source>
</evidence>
<reference evidence="2" key="1">
    <citation type="submission" date="2015-06" db="EMBL/GenBank/DDBJ databases">
        <title>Expansion of signal transduction pathways in fungi by whole-genome duplication.</title>
        <authorList>
            <consortium name="DOE Joint Genome Institute"/>
            <person name="Corrochano L.M."/>
            <person name="Kuo A."/>
            <person name="Marcet-Houben M."/>
            <person name="Polaino S."/>
            <person name="Salamov A."/>
            <person name="Villalobos J.M."/>
            <person name="Alvarez M.I."/>
            <person name="Avalos J."/>
            <person name="Benito E.P."/>
            <person name="Benoit I."/>
            <person name="Burger G."/>
            <person name="Camino L.P."/>
            <person name="Canovas D."/>
            <person name="Cerda-Olmedo E."/>
            <person name="Cheng J.-F."/>
            <person name="Dominguez A."/>
            <person name="Elias M."/>
            <person name="Eslava A.P."/>
            <person name="Glaser F."/>
            <person name="Grimwood J."/>
            <person name="Gutierrez G."/>
            <person name="Heitman J."/>
            <person name="Henrissat B."/>
            <person name="Iturriaga E.A."/>
            <person name="Lang B.F."/>
            <person name="Lavin J.L."/>
            <person name="Lee S."/>
            <person name="Li W."/>
            <person name="Lindquist E."/>
            <person name="Lopez-Garcia S."/>
            <person name="Luque E.M."/>
            <person name="Marcos A.T."/>
            <person name="Martin J."/>
            <person name="McCluskey K."/>
            <person name="Medina H.R."/>
            <person name="Miralles-Duran A."/>
            <person name="Miyazaki A."/>
            <person name="Munoz-Torres E."/>
            <person name="Oguiza J.A."/>
            <person name="Ohm R."/>
            <person name="Olmedo M."/>
            <person name="Orejas M."/>
            <person name="Ortiz-Castellanos L."/>
            <person name="Pisabarro A.G."/>
            <person name="Rodriguez-Romero J."/>
            <person name="Ruiz-Herrera J."/>
            <person name="Ruiz-Vazquez R."/>
            <person name="Sanz C."/>
            <person name="Schackwitz W."/>
            <person name="Schmutz J."/>
            <person name="Shahriari M."/>
            <person name="Shelest E."/>
            <person name="Silva-Franco F."/>
            <person name="Soanes D."/>
            <person name="Syed K."/>
            <person name="Tagua V.G."/>
            <person name="Talbot N.J."/>
            <person name="Thon M."/>
            <person name="De vries R.P."/>
            <person name="Wiebenga A."/>
            <person name="Yadav J.S."/>
            <person name="Braun E.L."/>
            <person name="Baker S."/>
            <person name="Garre V."/>
            <person name="Horwitz B."/>
            <person name="Torres-Martinez S."/>
            <person name="Idnurm A."/>
            <person name="Herrera-Estrella A."/>
            <person name="Gabaldon T."/>
            <person name="Grigoriev I.V."/>
        </authorList>
    </citation>
    <scope>NUCLEOTIDE SEQUENCE [LARGE SCALE GENOMIC DNA]</scope>
    <source>
        <strain evidence="2">NRRL 1555(-)</strain>
    </source>
</reference>
<proteinExistence type="predicted"/>
<gene>
    <name evidence="1" type="ORF">PHYBLDRAFT_173329</name>
</gene>
<dbReference type="GeneID" id="28997912"/>
<dbReference type="STRING" id="763407.A0A163D2X7"/>
<evidence type="ECO:0000313" key="1">
    <source>
        <dbReference type="EMBL" id="OAD68330.1"/>
    </source>
</evidence>
<dbReference type="RefSeq" id="XP_018286370.1">
    <property type="nucleotide sequence ID" value="XM_018437006.1"/>
</dbReference>
<dbReference type="InParanoid" id="A0A163D2X7"/>
<organism evidence="1 2">
    <name type="scientific">Phycomyces blakesleeanus (strain ATCC 8743b / DSM 1359 / FGSC 10004 / NBRC 33097 / NRRL 1555)</name>
    <dbReference type="NCBI Taxonomy" id="763407"/>
    <lineage>
        <taxon>Eukaryota</taxon>
        <taxon>Fungi</taxon>
        <taxon>Fungi incertae sedis</taxon>
        <taxon>Mucoromycota</taxon>
        <taxon>Mucoromycotina</taxon>
        <taxon>Mucoromycetes</taxon>
        <taxon>Mucorales</taxon>
        <taxon>Phycomycetaceae</taxon>
        <taxon>Phycomyces</taxon>
    </lineage>
</organism>
<protein>
    <submittedName>
        <fullName evidence="1">Uncharacterized protein</fullName>
    </submittedName>
</protein>
<accession>A0A163D2X7</accession>